<name>A0A4Q7ELN1_9GAMM</name>
<dbReference type="RefSeq" id="WP_130244232.1">
    <property type="nucleotide sequence ID" value="NZ_PPUZ01000008.1"/>
</dbReference>
<evidence type="ECO:0000313" key="4">
    <source>
        <dbReference type="Proteomes" id="UP000292345"/>
    </source>
</evidence>
<gene>
    <name evidence="3" type="ORF">C3B51_03855</name>
</gene>
<keyword evidence="2" id="KW-0732">Signal</keyword>
<feature type="compositionally biased region" description="Basic and acidic residues" evidence="1">
    <location>
        <begin position="37"/>
        <end position="63"/>
    </location>
</feature>
<accession>A0A4Q7ELN1</accession>
<dbReference type="SUPFAM" id="SSF51004">
    <property type="entry name" value="C-terminal (heme d1) domain of cytochrome cd1-nitrite reductase"/>
    <property type="match status" value="1"/>
</dbReference>
<dbReference type="Gene3D" id="2.130.10.10">
    <property type="entry name" value="YVTN repeat-like/Quinoprotein amine dehydrogenase"/>
    <property type="match status" value="1"/>
</dbReference>
<evidence type="ECO:0008006" key="5">
    <source>
        <dbReference type="Google" id="ProtNLM"/>
    </source>
</evidence>
<sequence>MIFRAKVLAAAVSAILLSACGGTDHTVERTAQPAVADESKAEEAKATESEKAAEHDEHDHDEGVTDVAGRLVVSSADSNVLHVYSTADQSLIDSIGLTYTPQYLYGSENHRYAISVQRTDGLVEFLDGGLYQEAHDDHFHAHQDAPVAVSFHLESVKPTHVTVSEGGIAVFSDGDKETQQNASVAMFNESHISGANKEVAVWEYSTYMHGAAQARGEYLISTLRDSSSESTLPAQIGLFHAHGDHFHDEKVFDVSCPALHGSAQNETTIAFGCADGVALITQAGQAFSASKVANPESFAEGQRVGALKGHPHSDQYIASAGGQLFMLDSHDAEFAALKWQVTTDHRVSHYGFSASGEHVVVMDSAGKLSVFAAHEHDGEHHWEAEHEVMVSDGALAEGQSFSLAFSQAEEAVFVSDPLKQQIKKFDLEAGEWSQTFELDIVPGKLVWLGIAKSEAAHDEHEH</sequence>
<dbReference type="PROSITE" id="PS51257">
    <property type="entry name" value="PROKAR_LIPOPROTEIN"/>
    <property type="match status" value="1"/>
</dbReference>
<organism evidence="3 4">
    <name type="scientific">Pseudoalteromonas rubra</name>
    <dbReference type="NCBI Taxonomy" id="43658"/>
    <lineage>
        <taxon>Bacteria</taxon>
        <taxon>Pseudomonadati</taxon>
        <taxon>Pseudomonadota</taxon>
        <taxon>Gammaproteobacteria</taxon>
        <taxon>Alteromonadales</taxon>
        <taxon>Pseudoalteromonadaceae</taxon>
        <taxon>Pseudoalteromonas</taxon>
    </lineage>
</organism>
<comment type="caution">
    <text evidence="3">The sequence shown here is derived from an EMBL/GenBank/DDBJ whole genome shotgun (WGS) entry which is preliminary data.</text>
</comment>
<reference evidence="3 4" key="1">
    <citation type="submission" date="2018-01" db="EMBL/GenBank/DDBJ databases">
        <title>Co-occurrence of chitin degradation, pigmentation and bioactivity in marine Pseudoalteromonas.</title>
        <authorList>
            <person name="Paulsen S."/>
            <person name="Gram L."/>
            <person name="Machado H."/>
        </authorList>
    </citation>
    <scope>NUCLEOTIDE SEQUENCE [LARGE SCALE GENOMIC DNA]</scope>
    <source>
        <strain evidence="3 4">S1946</strain>
    </source>
</reference>
<feature type="region of interest" description="Disordered" evidence="1">
    <location>
        <begin position="30"/>
        <end position="64"/>
    </location>
</feature>
<evidence type="ECO:0000313" key="3">
    <source>
        <dbReference type="EMBL" id="RZM84489.1"/>
    </source>
</evidence>
<proteinExistence type="predicted"/>
<feature type="chain" id="PRO_5020744811" description="5-methyltetrahydrofolate--homocysteine methyltransferase" evidence="2">
    <location>
        <begin position="22"/>
        <end position="462"/>
    </location>
</feature>
<dbReference type="InterPro" id="IPR015943">
    <property type="entry name" value="WD40/YVTN_repeat-like_dom_sf"/>
</dbReference>
<dbReference type="Proteomes" id="UP000292345">
    <property type="component" value="Unassembled WGS sequence"/>
</dbReference>
<dbReference type="AlphaFoldDB" id="A0A4Q7ELN1"/>
<protein>
    <recommendedName>
        <fullName evidence="5">5-methyltetrahydrofolate--homocysteine methyltransferase</fullName>
    </recommendedName>
</protein>
<dbReference type="EMBL" id="PPUZ01000008">
    <property type="protein sequence ID" value="RZM84489.1"/>
    <property type="molecule type" value="Genomic_DNA"/>
</dbReference>
<feature type="signal peptide" evidence="2">
    <location>
        <begin position="1"/>
        <end position="21"/>
    </location>
</feature>
<dbReference type="InterPro" id="IPR011048">
    <property type="entry name" value="Haem_d1_sf"/>
</dbReference>
<evidence type="ECO:0000256" key="2">
    <source>
        <dbReference type="SAM" id="SignalP"/>
    </source>
</evidence>
<evidence type="ECO:0000256" key="1">
    <source>
        <dbReference type="SAM" id="MobiDB-lite"/>
    </source>
</evidence>